<sequence>MLFCQVERYLTHYFSYYMMPLNEGDPVVIWIDPKRAYISKLERGKRLDTDKGVIFYDNLIGLEYGSSLTLQTGAKAYLLKPTIQDLYSKGLKRPSQVLYPKDIGYILTTLSLNQVKTVIEAGTGSGFLTISLALSLSENAKIYTYDVREDMQKVAKFNANVLGVQDKIVFKLKDIREGIDEKEADAIFLDMPDPWNAIPKLYEPLKPSSTIIVFVPTVNQIEKTFFAMKNSGIIDIHVEELILREYQVKENAVRPRNIGIMHTGFIIRGRKSI</sequence>
<feature type="binding site" evidence="5">
    <location>
        <position position="190"/>
    </location>
    <ligand>
        <name>S-adenosyl-L-methionine</name>
        <dbReference type="ChEBI" id="CHEBI:59789"/>
    </ligand>
</feature>
<organism evidence="7 8">
    <name type="scientific">Saccharolobus islandicus (strain L.S.2.15 / Lassen #1)</name>
    <name type="common">Sulfolobus islandicus</name>
    <dbReference type="NCBI Taxonomy" id="429572"/>
    <lineage>
        <taxon>Archaea</taxon>
        <taxon>Thermoproteota</taxon>
        <taxon>Thermoprotei</taxon>
        <taxon>Sulfolobales</taxon>
        <taxon>Sulfolobaceae</taxon>
        <taxon>Saccharolobus</taxon>
    </lineage>
</organism>
<dbReference type="KEGG" id="sis:LS215_1808"/>
<evidence type="ECO:0000256" key="4">
    <source>
        <dbReference type="ARBA" id="ARBA00022694"/>
    </source>
</evidence>
<dbReference type="PROSITE" id="PS51620">
    <property type="entry name" value="SAM_TRM61"/>
    <property type="match status" value="1"/>
</dbReference>
<evidence type="ECO:0000256" key="1">
    <source>
        <dbReference type="ARBA" id="ARBA00022603"/>
    </source>
</evidence>
<dbReference type="InterPro" id="IPR049470">
    <property type="entry name" value="TRM61_C"/>
</dbReference>
<keyword evidence="2 7" id="KW-0808">Transferase</keyword>
<dbReference type="Proteomes" id="UP000001747">
    <property type="component" value="Chromosome"/>
</dbReference>
<feature type="domain" description="tRNA (adenine(58)-N(1))-methyltransferase catalytic subunit TRM61 C-terminal" evidence="6">
    <location>
        <begin position="76"/>
        <end position="259"/>
    </location>
</feature>
<name>C3MQZ1_SACI2</name>
<feature type="binding site" evidence="5">
    <location>
        <position position="146"/>
    </location>
    <ligand>
        <name>S-adenosyl-L-methionine</name>
        <dbReference type="ChEBI" id="CHEBI:59789"/>
    </ligand>
</feature>
<dbReference type="HOGENOM" id="CLU_025402_0_1_2"/>
<dbReference type="InterPro" id="IPR014816">
    <property type="entry name" value="tRNA_MeTrfase_Gcd14"/>
</dbReference>
<dbReference type="Pfam" id="PF08704">
    <property type="entry name" value="GCD14"/>
    <property type="match status" value="1"/>
</dbReference>
<dbReference type="GO" id="GO:0160107">
    <property type="term" value="F:tRNA (adenine(58)-N1)-methyltransferase activity"/>
    <property type="evidence" value="ECO:0007669"/>
    <property type="project" value="InterPro"/>
</dbReference>
<dbReference type="Gene3D" id="3.40.50.150">
    <property type="entry name" value="Vaccinia Virus protein VP39"/>
    <property type="match status" value="1"/>
</dbReference>
<keyword evidence="3 5" id="KW-0949">S-adenosyl-L-methionine</keyword>
<dbReference type="GO" id="GO:0031515">
    <property type="term" value="C:tRNA (m1A) methyltransferase complex"/>
    <property type="evidence" value="ECO:0007669"/>
    <property type="project" value="InterPro"/>
</dbReference>
<dbReference type="CDD" id="cd02440">
    <property type="entry name" value="AdoMet_MTases"/>
    <property type="match status" value="1"/>
</dbReference>
<evidence type="ECO:0000259" key="6">
    <source>
        <dbReference type="Pfam" id="PF08704"/>
    </source>
</evidence>
<accession>C3MQZ1</accession>
<evidence type="ECO:0000313" key="7">
    <source>
        <dbReference type="EMBL" id="ACP35804.1"/>
    </source>
</evidence>
<feature type="binding site" evidence="5">
    <location>
        <begin position="125"/>
        <end position="128"/>
    </location>
    <ligand>
        <name>S-adenosyl-L-methionine</name>
        <dbReference type="ChEBI" id="CHEBI:59789"/>
    </ligand>
</feature>
<dbReference type="RefSeq" id="WP_012711660.1">
    <property type="nucleotide sequence ID" value="NC_012589.1"/>
</dbReference>
<dbReference type="FunFam" id="3.40.50.150:FF:000529">
    <property type="entry name" value="tRNA (1-methyladenosine) methyltransferase"/>
    <property type="match status" value="1"/>
</dbReference>
<dbReference type="Gene3D" id="3.10.330.20">
    <property type="match status" value="1"/>
</dbReference>
<evidence type="ECO:0000256" key="3">
    <source>
        <dbReference type="ARBA" id="ARBA00022691"/>
    </source>
</evidence>
<evidence type="ECO:0000256" key="5">
    <source>
        <dbReference type="PIRSR" id="PIRSR017269-1"/>
    </source>
</evidence>
<reference evidence="7 8" key="1">
    <citation type="journal article" date="2009" name="Proc. Natl. Acad. Sci. U.S.A.">
        <title>Biogeography of the Sulfolobus islandicus pan-genome.</title>
        <authorList>
            <person name="Reno M.L."/>
            <person name="Held N.L."/>
            <person name="Fields C.J."/>
            <person name="Burke P.V."/>
            <person name="Whitaker R.J."/>
        </authorList>
    </citation>
    <scope>NUCLEOTIDE SEQUENCE [LARGE SCALE GENOMIC DNA]</scope>
    <source>
        <strain evidence="8">L.S.2.15 / Lassen #1</strain>
    </source>
</reference>
<evidence type="ECO:0000256" key="2">
    <source>
        <dbReference type="ARBA" id="ARBA00022679"/>
    </source>
</evidence>
<dbReference type="GO" id="GO:0030488">
    <property type="term" value="P:tRNA methylation"/>
    <property type="evidence" value="ECO:0007669"/>
    <property type="project" value="InterPro"/>
</dbReference>
<dbReference type="GeneID" id="84059085"/>
<feature type="binding site" evidence="5">
    <location>
        <position position="174"/>
    </location>
    <ligand>
        <name>S-adenosyl-L-methionine</name>
        <dbReference type="ChEBI" id="CHEBI:59789"/>
    </ligand>
</feature>
<dbReference type="PANTHER" id="PTHR12133">
    <property type="entry name" value="TRNA (ADENINE(58)-N(1))-METHYLTRANSFERASE"/>
    <property type="match status" value="1"/>
</dbReference>
<dbReference type="PIRSF" id="PIRSF017269">
    <property type="entry name" value="GCD14"/>
    <property type="match status" value="1"/>
</dbReference>
<dbReference type="OrthoDB" id="30774at2157"/>
<dbReference type="AlphaFoldDB" id="C3MQZ1"/>
<dbReference type="PANTHER" id="PTHR12133:SF1">
    <property type="entry name" value="TRNA (ADENINE(58)-N(1))-METHYLTRANSFERASE, MITOCHONDRIAL"/>
    <property type="match status" value="1"/>
</dbReference>
<dbReference type="SUPFAM" id="SSF53335">
    <property type="entry name" value="S-adenosyl-L-methionine-dependent methyltransferases"/>
    <property type="match status" value="1"/>
</dbReference>
<keyword evidence="1 7" id="KW-0489">Methyltransferase</keyword>
<proteinExistence type="predicted"/>
<protein>
    <submittedName>
        <fullName evidence="7">tRNA methyltransferase complex GCD14 subunit</fullName>
    </submittedName>
</protein>
<dbReference type="Pfam" id="PF14801">
    <property type="entry name" value="TrmI-like_N"/>
    <property type="match status" value="1"/>
</dbReference>
<evidence type="ECO:0000313" key="8">
    <source>
        <dbReference type="Proteomes" id="UP000001747"/>
    </source>
</evidence>
<keyword evidence="4" id="KW-0819">tRNA processing</keyword>
<dbReference type="EMBL" id="CP001399">
    <property type="protein sequence ID" value="ACP35804.1"/>
    <property type="molecule type" value="Genomic_DNA"/>
</dbReference>
<dbReference type="InterPro" id="IPR029063">
    <property type="entry name" value="SAM-dependent_MTases_sf"/>
</dbReference>
<gene>
    <name evidence="7" type="ordered locus">LS215_1808</name>
</gene>